<evidence type="ECO:0000313" key="3">
    <source>
        <dbReference type="Proteomes" id="UP001331761"/>
    </source>
</evidence>
<proteinExistence type="predicted"/>
<name>A0AAN8IVH3_TRICO</name>
<gene>
    <name evidence="2" type="ORF">GCK32_004925</name>
</gene>
<feature type="compositionally biased region" description="Low complexity" evidence="1">
    <location>
        <begin position="91"/>
        <end position="105"/>
    </location>
</feature>
<sequence length="178" mass="19988">MGPVGPNFHIHIKELEMPMDPTDAMWMSKAPTVSELVGTANITFKPVVPAHNDERIRPDFDTDVLLWKPNRISLKQRTMSVGSSDSEGLRISMESSRSNSISSPIDVPRPRKLSLSERLFGSPSGAFSWGQASSISSTLEEKREPISEDARFKDFMKHQNKVLGDDGFSSFKKRDYMK</sequence>
<reference evidence="2 3" key="1">
    <citation type="submission" date="2019-10" db="EMBL/GenBank/DDBJ databases">
        <title>Assembly and Annotation for the nematode Trichostrongylus colubriformis.</title>
        <authorList>
            <person name="Martin J."/>
        </authorList>
    </citation>
    <scope>NUCLEOTIDE SEQUENCE [LARGE SCALE GENOMIC DNA]</scope>
    <source>
        <strain evidence="2">G859</strain>
        <tissue evidence="2">Whole worm</tissue>
    </source>
</reference>
<accession>A0AAN8IVH3</accession>
<dbReference type="EMBL" id="WIXE01023665">
    <property type="protein sequence ID" value="KAK5966259.1"/>
    <property type="molecule type" value="Genomic_DNA"/>
</dbReference>
<keyword evidence="3" id="KW-1185">Reference proteome</keyword>
<comment type="caution">
    <text evidence="2">The sequence shown here is derived from an EMBL/GenBank/DDBJ whole genome shotgun (WGS) entry which is preliminary data.</text>
</comment>
<feature type="region of interest" description="Disordered" evidence="1">
    <location>
        <begin position="83"/>
        <end position="107"/>
    </location>
</feature>
<protein>
    <submittedName>
        <fullName evidence="2">Uncharacterized protein</fullName>
    </submittedName>
</protein>
<evidence type="ECO:0000256" key="1">
    <source>
        <dbReference type="SAM" id="MobiDB-lite"/>
    </source>
</evidence>
<dbReference type="Proteomes" id="UP001331761">
    <property type="component" value="Unassembled WGS sequence"/>
</dbReference>
<dbReference type="AlphaFoldDB" id="A0AAN8IVH3"/>
<organism evidence="2 3">
    <name type="scientific">Trichostrongylus colubriformis</name>
    <name type="common">Black scour worm</name>
    <dbReference type="NCBI Taxonomy" id="6319"/>
    <lineage>
        <taxon>Eukaryota</taxon>
        <taxon>Metazoa</taxon>
        <taxon>Ecdysozoa</taxon>
        <taxon>Nematoda</taxon>
        <taxon>Chromadorea</taxon>
        <taxon>Rhabditida</taxon>
        <taxon>Rhabditina</taxon>
        <taxon>Rhabditomorpha</taxon>
        <taxon>Strongyloidea</taxon>
        <taxon>Trichostrongylidae</taxon>
        <taxon>Trichostrongylus</taxon>
    </lineage>
</organism>
<evidence type="ECO:0000313" key="2">
    <source>
        <dbReference type="EMBL" id="KAK5966259.1"/>
    </source>
</evidence>